<dbReference type="Proteomes" id="UP000192578">
    <property type="component" value="Unassembled WGS sequence"/>
</dbReference>
<dbReference type="InterPro" id="IPR036045">
    <property type="entry name" value="Sec1-like_sf"/>
</dbReference>
<dbReference type="GO" id="GO:0016192">
    <property type="term" value="P:vesicle-mediated transport"/>
    <property type="evidence" value="ECO:0007669"/>
    <property type="project" value="InterPro"/>
</dbReference>
<comment type="caution">
    <text evidence="2">The sequence shown here is derived from an EMBL/GenBank/DDBJ whole genome shotgun (WGS) entry which is preliminary data.</text>
</comment>
<evidence type="ECO:0000313" key="2">
    <source>
        <dbReference type="EMBL" id="OWA55636.1"/>
    </source>
</evidence>
<protein>
    <submittedName>
        <fullName evidence="2">Vacuolar protein sorting-associated protein 33B</fullName>
    </submittedName>
</protein>
<reference evidence="3" key="1">
    <citation type="submission" date="2017-01" db="EMBL/GenBank/DDBJ databases">
        <title>Comparative genomics of anhydrobiosis in the tardigrade Hypsibius dujardini.</title>
        <authorList>
            <person name="Yoshida Y."/>
            <person name="Koutsovoulos G."/>
            <person name="Laetsch D."/>
            <person name="Stevens L."/>
            <person name="Kumar S."/>
            <person name="Horikawa D."/>
            <person name="Ishino K."/>
            <person name="Komine S."/>
            <person name="Tomita M."/>
            <person name="Blaxter M."/>
            <person name="Arakawa K."/>
        </authorList>
    </citation>
    <scope>NUCLEOTIDE SEQUENCE [LARGE SCALE GENOMIC DNA]</scope>
    <source>
        <strain evidence="3">Z151</strain>
    </source>
</reference>
<dbReference type="Gene3D" id="3.40.50.2060">
    <property type="match status" value="1"/>
</dbReference>
<keyword evidence="3" id="KW-1185">Reference proteome</keyword>
<organism evidence="2 3">
    <name type="scientific">Hypsibius exemplaris</name>
    <name type="common">Freshwater tardigrade</name>
    <dbReference type="NCBI Taxonomy" id="2072580"/>
    <lineage>
        <taxon>Eukaryota</taxon>
        <taxon>Metazoa</taxon>
        <taxon>Ecdysozoa</taxon>
        <taxon>Tardigrada</taxon>
        <taxon>Eutardigrada</taxon>
        <taxon>Parachela</taxon>
        <taxon>Hypsibioidea</taxon>
        <taxon>Hypsibiidae</taxon>
        <taxon>Hypsibius</taxon>
    </lineage>
</organism>
<dbReference type="InterPro" id="IPR001619">
    <property type="entry name" value="Sec1-like"/>
</dbReference>
<sequence length="164" mass="18585">MAANSQSEGKGPLPDFSLFRTVAKTQLIHLLESLPEPKDLVLDDDLMRPLDRIVGASEHGVSCIYKLEKGKLLNGAPHRLYLFRPSVKNTAMIAAQIRADHAADKQRTYRLVMTPRRSAFCEKILEREGLYGSVTFDEFPLEFLALDDDILSMEHGLFFKDFFV</sequence>
<evidence type="ECO:0000313" key="3">
    <source>
        <dbReference type="Proteomes" id="UP000192578"/>
    </source>
</evidence>
<dbReference type="PANTHER" id="PTHR11679">
    <property type="entry name" value="VESICLE PROTEIN SORTING-ASSOCIATED"/>
    <property type="match status" value="1"/>
</dbReference>
<proteinExistence type="inferred from homology"/>
<dbReference type="AlphaFoldDB" id="A0A9X6NML1"/>
<dbReference type="EMBL" id="MTYJ01001138">
    <property type="protein sequence ID" value="OWA55636.1"/>
    <property type="molecule type" value="Genomic_DNA"/>
</dbReference>
<dbReference type="InterPro" id="IPR043154">
    <property type="entry name" value="Sec-1-like_dom1"/>
</dbReference>
<accession>A0A9X6NML1</accession>
<evidence type="ECO:0000256" key="1">
    <source>
        <dbReference type="ARBA" id="ARBA00009884"/>
    </source>
</evidence>
<dbReference type="Pfam" id="PF00995">
    <property type="entry name" value="Sec1"/>
    <property type="match status" value="1"/>
</dbReference>
<comment type="similarity">
    <text evidence="1">Belongs to the STXBP/unc-18/SEC1 family.</text>
</comment>
<gene>
    <name evidence="2" type="ORF">BV898_20024</name>
</gene>
<feature type="non-terminal residue" evidence="2">
    <location>
        <position position="1"/>
    </location>
</feature>
<dbReference type="SUPFAM" id="SSF56815">
    <property type="entry name" value="Sec1/munc18-like (SM) proteins"/>
    <property type="match status" value="1"/>
</dbReference>
<name>A0A9X6NML1_HYPEX</name>
<dbReference type="OrthoDB" id="10262528at2759"/>